<dbReference type="InterPro" id="IPR021027">
    <property type="entry name" value="Transposase_put_HTH"/>
</dbReference>
<evidence type="ECO:0000259" key="9">
    <source>
        <dbReference type="Pfam" id="PF12323"/>
    </source>
</evidence>
<evidence type="ECO:0000259" key="8">
    <source>
        <dbReference type="Pfam" id="PF07282"/>
    </source>
</evidence>
<reference evidence="10 11" key="1">
    <citation type="journal article" date="2020" name="ISME J.">
        <title>Comparative genomics reveals insights into cyanobacterial evolution and habitat adaptation.</title>
        <authorList>
            <person name="Chen M.Y."/>
            <person name="Teng W.K."/>
            <person name="Zhao L."/>
            <person name="Hu C.X."/>
            <person name="Zhou Y.K."/>
            <person name="Han B.P."/>
            <person name="Song L.R."/>
            <person name="Shu W.S."/>
        </authorList>
    </citation>
    <scope>NUCLEOTIDE SEQUENCE [LARGE SCALE GENOMIC DNA]</scope>
    <source>
        <strain evidence="10 11">FACHB-119</strain>
    </source>
</reference>
<gene>
    <name evidence="10" type="ORF">H6G83_16305</name>
</gene>
<proteinExistence type="inferred from homology"/>
<feature type="domain" description="Transposase putative helix-turn-helix" evidence="9">
    <location>
        <begin position="1"/>
        <end position="44"/>
    </location>
</feature>
<dbReference type="Proteomes" id="UP000661112">
    <property type="component" value="Unassembled WGS sequence"/>
</dbReference>
<organism evidence="10 11">
    <name type="scientific">Anabaena azotica FACHB-119</name>
    <dbReference type="NCBI Taxonomy" id="947527"/>
    <lineage>
        <taxon>Bacteria</taxon>
        <taxon>Bacillati</taxon>
        <taxon>Cyanobacteriota</taxon>
        <taxon>Cyanophyceae</taxon>
        <taxon>Nostocales</taxon>
        <taxon>Nostocaceae</taxon>
        <taxon>Anabaena</taxon>
        <taxon>Anabaena azotica</taxon>
    </lineage>
</organism>
<keyword evidence="2" id="KW-0815">Transposition</keyword>
<evidence type="ECO:0000256" key="2">
    <source>
        <dbReference type="ARBA" id="ARBA00022578"/>
    </source>
</evidence>
<dbReference type="InterPro" id="IPR001959">
    <property type="entry name" value="Transposase"/>
</dbReference>
<evidence type="ECO:0000313" key="11">
    <source>
        <dbReference type="Proteomes" id="UP000661112"/>
    </source>
</evidence>
<keyword evidence="11" id="KW-1185">Reference proteome</keyword>
<feature type="domain" description="Probable transposase IS891/IS1136/IS1341" evidence="7">
    <location>
        <begin position="192"/>
        <end position="298"/>
    </location>
</feature>
<keyword evidence="5" id="KW-0238">DNA-binding</keyword>
<keyword evidence="3" id="KW-0479">Metal-binding</keyword>
<evidence type="ECO:0000256" key="4">
    <source>
        <dbReference type="ARBA" id="ARBA00022833"/>
    </source>
</evidence>
<evidence type="ECO:0000256" key="3">
    <source>
        <dbReference type="ARBA" id="ARBA00022723"/>
    </source>
</evidence>
<dbReference type="InterPro" id="IPR010095">
    <property type="entry name" value="Cas12f1-like_TNB"/>
</dbReference>
<dbReference type="Pfam" id="PF12323">
    <property type="entry name" value="HTH_OrfB_IS605"/>
    <property type="match status" value="1"/>
</dbReference>
<keyword evidence="6" id="KW-0233">DNA recombination</keyword>
<dbReference type="RefSeq" id="WP_190474143.1">
    <property type="nucleotide sequence ID" value="NZ_JACJSG010000021.1"/>
</dbReference>
<evidence type="ECO:0000259" key="7">
    <source>
        <dbReference type="Pfam" id="PF01385"/>
    </source>
</evidence>
<dbReference type="Pfam" id="PF07282">
    <property type="entry name" value="Cas12f1-like_TNB"/>
    <property type="match status" value="1"/>
</dbReference>
<feature type="domain" description="Cas12f1-like TNB" evidence="8">
    <location>
        <begin position="310"/>
        <end position="375"/>
    </location>
</feature>
<protein>
    <submittedName>
        <fullName evidence="10">Transposase</fullName>
    </submittedName>
</protein>
<evidence type="ECO:0000256" key="1">
    <source>
        <dbReference type="ARBA" id="ARBA00008761"/>
    </source>
</evidence>
<accession>A0ABR8D5D1</accession>
<evidence type="ECO:0000256" key="6">
    <source>
        <dbReference type="ARBA" id="ARBA00023172"/>
    </source>
</evidence>
<dbReference type="EMBL" id="JACJSG010000021">
    <property type="protein sequence ID" value="MBD2502156.1"/>
    <property type="molecule type" value="Genomic_DNA"/>
</dbReference>
<sequence>MKTSYQYKIKPTKQQAEKIDNTLEMLRHQYNYLLAQRFDWYEFNRCPIDICPLICHLPELRKQPNYYNQKASLVQLKVDRPWYKEIHSQVLQEVPKRVELAFDRWLKGNINGKKSGRPRFKGKGQYKTFTYTQFKQHHFVNNKITLSKIGDVKVIVHRPIPDGFKIKTVSITKKSDGYYVTLSLEDQTVPAIKPDFNPDSITGIDVGLKEFLTTADGETVSVPQHYRKAQKRLRVIQKRVSRRKKGSKRRQKTVKQLGKQHKKVADKRKDFHFKTANNLLKKYDVIAVEDLNVKGLARTRLAKSVLDAGWSSFLLILTNKAVNAGLLVIPVKASGTSQDCSSCGVKVPKKLHIRWHNCPNCGCSLDRDHNAAINIKNRAQGHRVLKAQLMSAREPGVAEKPTLTRSR</sequence>
<dbReference type="Pfam" id="PF01385">
    <property type="entry name" value="OrfB_IS605"/>
    <property type="match status" value="1"/>
</dbReference>
<evidence type="ECO:0000313" key="10">
    <source>
        <dbReference type="EMBL" id="MBD2502156.1"/>
    </source>
</evidence>
<dbReference type="NCBIfam" id="NF040570">
    <property type="entry name" value="guided_TnpB"/>
    <property type="match status" value="1"/>
</dbReference>
<name>A0ABR8D5D1_9NOST</name>
<comment type="caution">
    <text evidence="10">The sequence shown here is derived from an EMBL/GenBank/DDBJ whole genome shotgun (WGS) entry which is preliminary data.</text>
</comment>
<comment type="similarity">
    <text evidence="1">In the C-terminal section; belongs to the transposase 35 family.</text>
</comment>
<keyword evidence="4" id="KW-0862">Zinc</keyword>
<evidence type="ECO:0000256" key="5">
    <source>
        <dbReference type="ARBA" id="ARBA00023125"/>
    </source>
</evidence>